<feature type="domain" description="WDR36/Utp21 N-terminal" evidence="5">
    <location>
        <begin position="95"/>
        <end position="352"/>
    </location>
</feature>
<dbReference type="Ensembl" id="ENSSBOT00000048465.1">
    <property type="protein sequence ID" value="ENSSBOP00000031573.1"/>
    <property type="gene ID" value="ENSSBOG00000031972.1"/>
</dbReference>
<keyword evidence="2" id="KW-0677">Repeat</keyword>
<dbReference type="PANTHER" id="PTHR22840:SF12">
    <property type="entry name" value="WD REPEAT-CONTAINING PROTEIN 36"/>
    <property type="match status" value="1"/>
</dbReference>
<dbReference type="GO" id="GO:0001895">
    <property type="term" value="P:retina homeostasis"/>
    <property type="evidence" value="ECO:0007669"/>
    <property type="project" value="Ensembl"/>
</dbReference>
<evidence type="ECO:0000256" key="3">
    <source>
        <dbReference type="PROSITE-ProRule" id="PRU00221"/>
    </source>
</evidence>
<proteinExistence type="predicted"/>
<dbReference type="GO" id="GO:0006364">
    <property type="term" value="P:rRNA processing"/>
    <property type="evidence" value="ECO:0007669"/>
    <property type="project" value="InterPro"/>
</dbReference>
<keyword evidence="1 3" id="KW-0853">WD repeat</keyword>
<keyword evidence="7" id="KW-1185">Reference proteome</keyword>
<dbReference type="GO" id="GO:0030516">
    <property type="term" value="P:regulation of axon extension"/>
    <property type="evidence" value="ECO:0007669"/>
    <property type="project" value="Ensembl"/>
</dbReference>
<dbReference type="SMART" id="SM00320">
    <property type="entry name" value="WD40"/>
    <property type="match status" value="7"/>
</dbReference>
<dbReference type="STRING" id="39432.ENSSBOP00000031573"/>
<accession>A0A2K6UI20</accession>
<evidence type="ECO:0000259" key="4">
    <source>
        <dbReference type="Pfam" id="PF04192"/>
    </source>
</evidence>
<dbReference type="PROSITE" id="PS50082">
    <property type="entry name" value="WD_REPEATS_2"/>
    <property type="match status" value="3"/>
</dbReference>
<organism evidence="6 7">
    <name type="scientific">Saimiri boliviensis boliviensis</name>
    <name type="common">Bolivian squirrel monkey</name>
    <dbReference type="NCBI Taxonomy" id="39432"/>
    <lineage>
        <taxon>Eukaryota</taxon>
        <taxon>Metazoa</taxon>
        <taxon>Chordata</taxon>
        <taxon>Craniata</taxon>
        <taxon>Vertebrata</taxon>
        <taxon>Euteleostomi</taxon>
        <taxon>Mammalia</taxon>
        <taxon>Eutheria</taxon>
        <taxon>Euarchontoglires</taxon>
        <taxon>Primates</taxon>
        <taxon>Haplorrhini</taxon>
        <taxon>Platyrrhini</taxon>
        <taxon>Cebidae</taxon>
        <taxon>Saimiriinae</taxon>
        <taxon>Saimiri</taxon>
    </lineage>
</organism>
<dbReference type="GeneTree" id="ENSGT00940000153662"/>
<dbReference type="SUPFAM" id="SSF50998">
    <property type="entry name" value="Quinoprotein alcohol dehydrogenase-like"/>
    <property type="match status" value="1"/>
</dbReference>
<protein>
    <submittedName>
        <fullName evidence="6">WD repeat domain 36</fullName>
    </submittedName>
</protein>
<dbReference type="FunFam" id="2.130.10.10:FF:000109">
    <property type="entry name" value="WD repeat domain 36"/>
    <property type="match status" value="1"/>
</dbReference>
<name>A0A2K6UI20_SAIBB</name>
<dbReference type="AlphaFoldDB" id="A0A2K6UI20"/>
<feature type="repeat" description="WD" evidence="3">
    <location>
        <begin position="318"/>
        <end position="349"/>
    </location>
</feature>
<dbReference type="Pfam" id="PF25171">
    <property type="entry name" value="Beta-prop_WDR36-Utp21_1st"/>
    <property type="match status" value="1"/>
</dbReference>
<feature type="domain" description="WDR36/Utp21 C-terminal" evidence="4">
    <location>
        <begin position="734"/>
        <end position="936"/>
    </location>
</feature>
<sequence length="940" mass="104254">MCCTEGSLRKRDWQRAPEAVLGLLLWPRTATLKGLGTCFPSRPERRGAGIAAAMEQASEKRTASALFAGFRALGLFSNDIPHVVRFSALKRRFYVTTCVGKSFHTYDVQKLSLVAVSNSVPQDICCMAADGRLVFAAYGNVFSAFARNKEIVYTFKGHKAEIHLLQPFGDHIISVDTDSILIIWHIYSEEEYLQLTFDKTVFKISAILHPSTYLNKILLGSEQGSLQLWNVKSNCLLFLFPSNPAPAVDVVAIGLMSGQVIIHNIKFNETLMKFRQDWGPITSISFRTDGHPVMAAGSPCGHIGLWDLEDKKLINQMRNAHSTAIAGLTFLHREPLLVTNGGDNALRIWIFDGPTGDGRLLRFRMGHSAPLTTIRYYGQNGQQILSASQDGTLQSFSTVHEKFNKSLGHGLINKKRVKRKGLQNTMSVRLPPITKFAAEEARESDWDGIIACHQGKLSCSTWNYQKSTIGAYFLKPKELKKDDITATAVDITSCGNFAVIGLSSGTVDVYNMQSGIHRGSFGKDQAHKGSIRGVSVDGLNQLTVTTGSEGLLKFWNFKSKSLIHSMGLSSSPNIMLLHRDSGILGLALDDFSISVVDIETRKIVREFSGHQGQINDMAFSPDGRWLISAAMDCSVRTWDLPSGCLIDCFLLDSAPLNVSMSPTGDFLATSHVDHLGIYLWSNISLYSVVSLRPLPTDYVPSVVMLPGTCQTQDVEVSEETVEPSDEMIEYDSPEQLDEQLVTLSLLPESRWKNLLNLDVIKKKNKPREPPKVPKSAPFFIPTIPGLVPRYAAPEQNNDPQQSKVVNLGVLAQKSDFCLKLEEGLVNNKYDMALNLLKELGPSGIETELRSLSPDCGGSIEVMQSFLKMIGMMLDRKRDFELAQAYLALFLKLHLKMLPSEPILLEEITNLSSQVEENWIHLQSLFNQSMCILNYLKSALL</sequence>
<reference evidence="6" key="2">
    <citation type="submission" date="2025-09" db="UniProtKB">
        <authorList>
            <consortium name="Ensembl"/>
        </authorList>
    </citation>
    <scope>IDENTIFICATION</scope>
</reference>
<evidence type="ECO:0000256" key="2">
    <source>
        <dbReference type="ARBA" id="ARBA00022737"/>
    </source>
</evidence>
<gene>
    <name evidence="6" type="primary">WDR36</name>
</gene>
<feature type="repeat" description="WD" evidence="3">
    <location>
        <begin position="524"/>
        <end position="565"/>
    </location>
</feature>
<dbReference type="InterPro" id="IPR019775">
    <property type="entry name" value="WD40_repeat_CS"/>
</dbReference>
<dbReference type="PROSITE" id="PS00678">
    <property type="entry name" value="WD_REPEATS_1"/>
    <property type="match status" value="1"/>
</dbReference>
<dbReference type="Pfam" id="PF25168">
    <property type="entry name" value="Beta-prop_WDR36-Utp21_2nd"/>
    <property type="match status" value="1"/>
</dbReference>
<evidence type="ECO:0000313" key="7">
    <source>
        <dbReference type="Proteomes" id="UP000233220"/>
    </source>
</evidence>
<dbReference type="InterPro" id="IPR011047">
    <property type="entry name" value="Quinoprotein_ADH-like_sf"/>
</dbReference>
<dbReference type="InterPro" id="IPR059157">
    <property type="entry name" value="WDR36-Utp21_N"/>
</dbReference>
<feature type="repeat" description="WD" evidence="3">
    <location>
        <begin position="607"/>
        <end position="643"/>
    </location>
</feature>
<dbReference type="Proteomes" id="UP000233220">
    <property type="component" value="Unplaced"/>
</dbReference>
<reference evidence="6" key="1">
    <citation type="submission" date="2025-08" db="UniProtKB">
        <authorList>
            <consortium name="Ensembl"/>
        </authorList>
    </citation>
    <scope>IDENTIFICATION</scope>
</reference>
<dbReference type="OMA" id="CIYAWRA"/>
<dbReference type="PROSITE" id="PS50294">
    <property type="entry name" value="WD_REPEATS_REGION"/>
    <property type="match status" value="2"/>
</dbReference>
<evidence type="ECO:0000256" key="1">
    <source>
        <dbReference type="ARBA" id="ARBA00022574"/>
    </source>
</evidence>
<dbReference type="GO" id="GO:0034388">
    <property type="term" value="C:Pwp2p-containing subcomplex of 90S preribosome"/>
    <property type="evidence" value="ECO:0007669"/>
    <property type="project" value="TreeGrafter"/>
</dbReference>
<evidence type="ECO:0000259" key="5">
    <source>
        <dbReference type="Pfam" id="PF25171"/>
    </source>
</evidence>
<dbReference type="InterPro" id="IPR007319">
    <property type="entry name" value="WDR36/Utp21_C"/>
</dbReference>
<dbReference type="Pfam" id="PF04192">
    <property type="entry name" value="Utp21"/>
    <property type="match status" value="1"/>
</dbReference>
<dbReference type="Gene3D" id="2.130.10.10">
    <property type="entry name" value="YVTN repeat-like/Quinoprotein amine dehydrogenase"/>
    <property type="match status" value="2"/>
</dbReference>
<dbReference type="PANTHER" id="PTHR22840">
    <property type="entry name" value="WD REPEAT-CONTAINING PROTEIN 36"/>
    <property type="match status" value="1"/>
</dbReference>
<evidence type="ECO:0000313" key="6">
    <source>
        <dbReference type="Ensembl" id="ENSSBOP00000031573.1"/>
    </source>
</evidence>
<dbReference type="GO" id="GO:0032040">
    <property type="term" value="C:small-subunit processome"/>
    <property type="evidence" value="ECO:0007669"/>
    <property type="project" value="InterPro"/>
</dbReference>
<dbReference type="FunFam" id="2.130.10.10:FF:000139">
    <property type="entry name" value="WD repeat domain 36"/>
    <property type="match status" value="1"/>
</dbReference>
<dbReference type="InterPro" id="IPR015943">
    <property type="entry name" value="WD40/YVTN_repeat-like_dom_sf"/>
</dbReference>
<dbReference type="InterPro" id="IPR001680">
    <property type="entry name" value="WD40_rpt"/>
</dbReference>